<dbReference type="PANTHER" id="PTHR42880:SF1">
    <property type="entry name" value="ISOPROPYLMALATE_HOMOCITRATE_CITRAMALATE SYNTHASE FAMILY PROTEIN"/>
    <property type="match status" value="1"/>
</dbReference>
<dbReference type="EMBL" id="CP009268">
    <property type="protein sequence ID" value="AJA51530.1"/>
    <property type="molecule type" value="Genomic_DNA"/>
</dbReference>
<evidence type="ECO:0000313" key="5">
    <source>
        <dbReference type="Proteomes" id="UP000028042"/>
    </source>
</evidence>
<dbReference type="Pfam" id="PF00682">
    <property type="entry name" value="HMGL-like"/>
    <property type="match status" value="1"/>
</dbReference>
<name>A0A0H3J3V0_CLOPA</name>
<dbReference type="CDD" id="cd07947">
    <property type="entry name" value="DRE_TIM_Re_CS"/>
    <property type="match status" value="1"/>
</dbReference>
<dbReference type="GO" id="GO:0003852">
    <property type="term" value="F:2-isopropylmalate synthase activity"/>
    <property type="evidence" value="ECO:0007669"/>
    <property type="project" value="UniProtKB-EC"/>
</dbReference>
<evidence type="ECO:0000259" key="2">
    <source>
        <dbReference type="PROSITE" id="PS50991"/>
    </source>
</evidence>
<dbReference type="AlphaFoldDB" id="A0A0H3J3V0"/>
<dbReference type="Proteomes" id="UP000030905">
    <property type="component" value="Chromosome"/>
</dbReference>
<evidence type="ECO:0000313" key="3">
    <source>
        <dbReference type="EMBL" id="AJA51530.1"/>
    </source>
</evidence>
<dbReference type="KEGG" id="cpae:CPAST_c14670"/>
<keyword evidence="6" id="KW-1185">Reference proteome</keyword>
<keyword evidence="1 3" id="KW-0808">Transferase</keyword>
<evidence type="ECO:0000256" key="1">
    <source>
        <dbReference type="ARBA" id="ARBA00022679"/>
    </source>
</evidence>
<reference evidence="4 5" key="3">
    <citation type="journal article" name="Genome Announc.">
        <title>Improved Draft Genome Sequence of Clostridium pasteurianum Strain ATCC 6013 (DSM 525) Using a Hybrid Next-Generation Sequencing Approach.</title>
        <authorList>
            <person name="Pyne M.E."/>
            <person name="Utturkar S."/>
            <person name="Brown S.D."/>
            <person name="Moo-Young M."/>
            <person name="Chung D.A."/>
            <person name="Chou C.P."/>
        </authorList>
    </citation>
    <scope>NUCLEOTIDE SEQUENCE [LARGE SCALE GENOMIC DNA]</scope>
    <source>
        <strain evidence="4 5">ATCC 6013</strain>
    </source>
</reference>
<keyword evidence="3" id="KW-0012">Acyltransferase</keyword>
<dbReference type="EC" id="2.3.3.13" evidence="3"/>
<accession>A0A0H3J3V0</accession>
<dbReference type="Proteomes" id="UP000028042">
    <property type="component" value="Unassembled WGS sequence"/>
</dbReference>
<feature type="domain" description="Pyruvate carboxyltransferase" evidence="2">
    <location>
        <begin position="55"/>
        <end position="325"/>
    </location>
</feature>
<sequence>MKGFESNFNKNDNSIDFHIKEVEEPNLYRDLFPYSEIPKVKFDGKAVEMDLPEDIWITDTTFRDGQQSMTPFKVEQIVRLFNYLHELDNNSGIIRQTEFFTYTNRDIKALEECMALGYKFPEITTWIRANKDELARVKELGVKETGMLMSCSDYHIFKKLKLNRQGAFNKYVSVVEKALEYGIVPRIHLEDITRADFFGFVVPFVNKLMDLSRQSGIQVKIRACDTLGMGISYACTAVPRSIQKIISGLKKYCNVPSSALEWHGHNDFYNVVSGSSTAWLYGCSSVNTTLLGIGERTGNCPLEAMVMEYGQIKGNTKNMNLHVITEVANYFCSTMGYDIPVRTPFVGSDFNVTRAGIHADGILKDEEIYNIFDTNKILDRPVVVAVNEYSGLAGITAWINTYFKLSGSDKISKRDERVAELKEWVDSQYENGRSTAISNKELELVVKRTFPELMYVEGSCVGYNK</sequence>
<keyword evidence="4" id="KW-0670">Pyruvate</keyword>
<evidence type="ECO:0000313" key="6">
    <source>
        <dbReference type="Proteomes" id="UP000030905"/>
    </source>
</evidence>
<reference evidence="4" key="2">
    <citation type="submission" date="2015-10" db="EMBL/GenBank/DDBJ databases">
        <title>Improved Draft Genome Sequence of Clostridium pasteurianum Strain ATCC 6013 (DSM 525) Using a Hybrid Next-Generation Sequencing Approach.</title>
        <authorList>
            <person name="Pyne M.E."/>
            <person name="Utturkar S.M."/>
            <person name="Brown S.D."/>
            <person name="Moo-Young M."/>
            <person name="Chung D.A."/>
            <person name="Chou P.C."/>
        </authorList>
    </citation>
    <scope>NUCLEOTIDE SEQUENCE</scope>
    <source>
        <strain evidence="4">ATCC 6013</strain>
    </source>
</reference>
<reference evidence="3 6" key="1">
    <citation type="journal article" date="2015" name="Genome Announc.">
        <title>Complete Genome Sequence of the Nitrogen-Fixing and Solvent-Producing Clostridium pasteurianum DSM 525.</title>
        <authorList>
            <person name="Poehlein A."/>
            <person name="Grosse-Honebrink A."/>
            <person name="Zhang Y."/>
            <person name="Minton N.P."/>
            <person name="Daniel R."/>
        </authorList>
    </citation>
    <scope>NUCLEOTIDE SEQUENCE [LARGE SCALE GENOMIC DNA]</scope>
    <source>
        <strain evidence="3">DSM 525</strain>
        <strain evidence="6">DSM 525 / ATCC 6013</strain>
    </source>
</reference>
<organism evidence="3 6">
    <name type="scientific">Clostridium pasteurianum DSM 525 = ATCC 6013</name>
    <dbReference type="NCBI Taxonomy" id="1262449"/>
    <lineage>
        <taxon>Bacteria</taxon>
        <taxon>Bacillati</taxon>
        <taxon>Bacillota</taxon>
        <taxon>Clostridia</taxon>
        <taxon>Eubacteriales</taxon>
        <taxon>Clostridiaceae</taxon>
        <taxon>Clostridium</taxon>
    </lineage>
</organism>
<protein>
    <submittedName>
        <fullName evidence="3">2-isopropylmalate synthase 2</fullName>
        <ecNumber evidence="3">2.3.3.13</ecNumber>
    </submittedName>
    <submittedName>
        <fullName evidence="4">Pyruvate carboxyltransferase</fullName>
    </submittedName>
</protein>
<dbReference type="PROSITE" id="PS50991">
    <property type="entry name" value="PYR_CT"/>
    <property type="match status" value="1"/>
</dbReference>
<dbReference type="eggNOG" id="COG0119">
    <property type="taxonomic scope" value="Bacteria"/>
</dbReference>
<dbReference type="PANTHER" id="PTHR42880">
    <property type="entry name" value="HOMOCITRATE SYNTHASE"/>
    <property type="match status" value="1"/>
</dbReference>
<dbReference type="PATRIC" id="fig|1262449.3.peg.3454"/>
<proteinExistence type="predicted"/>
<dbReference type="KEGG" id="cpat:CLPA_c14670"/>
<dbReference type="InterPro" id="IPR013785">
    <property type="entry name" value="Aldolase_TIM"/>
</dbReference>
<gene>
    <name evidence="3" type="primary">leuA2</name>
    <name evidence="3" type="ORF">CLPA_c14670</name>
    <name evidence="4" type="ORF">CP6013_01710</name>
</gene>
<dbReference type="InterPro" id="IPR000891">
    <property type="entry name" value="PYR_CT"/>
</dbReference>
<dbReference type="SUPFAM" id="SSF51569">
    <property type="entry name" value="Aldolase"/>
    <property type="match status" value="1"/>
</dbReference>
<dbReference type="EMBL" id="JPGY02000001">
    <property type="protein sequence ID" value="KRU12463.1"/>
    <property type="molecule type" value="Genomic_DNA"/>
</dbReference>
<dbReference type="RefSeq" id="WP_003447345.1">
    <property type="nucleotide sequence ID" value="NZ_ANZB01000014.1"/>
</dbReference>
<dbReference type="Gene3D" id="3.20.20.70">
    <property type="entry name" value="Aldolase class I"/>
    <property type="match status" value="1"/>
</dbReference>
<evidence type="ECO:0000313" key="4">
    <source>
        <dbReference type="EMBL" id="KRU12463.1"/>
    </source>
</evidence>